<protein>
    <submittedName>
        <fullName evidence="1">Uncharacterized protein</fullName>
    </submittedName>
</protein>
<feature type="non-terminal residue" evidence="1">
    <location>
        <position position="1"/>
    </location>
</feature>
<comment type="caution">
    <text evidence="1">The sequence shown here is derived from an EMBL/GenBank/DDBJ whole genome shotgun (WGS) entry which is preliminary data.</text>
</comment>
<evidence type="ECO:0000313" key="1">
    <source>
        <dbReference type="EMBL" id="KAK2082381.1"/>
    </source>
</evidence>
<evidence type="ECO:0000313" key="2">
    <source>
        <dbReference type="Proteomes" id="UP001266305"/>
    </source>
</evidence>
<dbReference type="EMBL" id="JASSZA010000038">
    <property type="protein sequence ID" value="KAK2082381.1"/>
    <property type="molecule type" value="Genomic_DNA"/>
</dbReference>
<name>A0ABQ9TCE2_SAGOE</name>
<feature type="non-terminal residue" evidence="1">
    <location>
        <position position="58"/>
    </location>
</feature>
<reference evidence="1 2" key="1">
    <citation type="submission" date="2023-05" db="EMBL/GenBank/DDBJ databases">
        <title>B98-5 Cell Line De Novo Hybrid Assembly: An Optical Mapping Approach.</title>
        <authorList>
            <person name="Kananen K."/>
            <person name="Auerbach J.A."/>
            <person name="Kautto E."/>
            <person name="Blachly J.S."/>
        </authorList>
    </citation>
    <scope>NUCLEOTIDE SEQUENCE [LARGE SCALE GENOMIC DNA]</scope>
    <source>
        <strain evidence="1">B95-8</strain>
        <tissue evidence="1">Cell line</tissue>
    </source>
</reference>
<sequence length="58" mass="6604">SEVLLPLPSYTLTALPSDLGHWAPRREANSSHTWRPCCSWLHPTPQHHHPSAHQIHVL</sequence>
<organism evidence="1 2">
    <name type="scientific">Saguinus oedipus</name>
    <name type="common">Cotton-top tamarin</name>
    <name type="synonym">Oedipomidas oedipus</name>
    <dbReference type="NCBI Taxonomy" id="9490"/>
    <lineage>
        <taxon>Eukaryota</taxon>
        <taxon>Metazoa</taxon>
        <taxon>Chordata</taxon>
        <taxon>Craniata</taxon>
        <taxon>Vertebrata</taxon>
        <taxon>Euteleostomi</taxon>
        <taxon>Mammalia</taxon>
        <taxon>Eutheria</taxon>
        <taxon>Euarchontoglires</taxon>
        <taxon>Primates</taxon>
        <taxon>Haplorrhini</taxon>
        <taxon>Platyrrhini</taxon>
        <taxon>Cebidae</taxon>
        <taxon>Callitrichinae</taxon>
        <taxon>Saguinus</taxon>
    </lineage>
</organism>
<gene>
    <name evidence="1" type="ORF">P7K49_040374</name>
</gene>
<proteinExistence type="predicted"/>
<accession>A0ABQ9TCE2</accession>
<keyword evidence="2" id="KW-1185">Reference proteome</keyword>
<dbReference type="Proteomes" id="UP001266305">
    <property type="component" value="Unassembled WGS sequence"/>
</dbReference>